<feature type="compositionally biased region" description="Low complexity" evidence="1">
    <location>
        <begin position="236"/>
        <end position="253"/>
    </location>
</feature>
<sequence length="331" mass="37119">MSGGGDKQGKISGGDKNCKSRKSKKRMKMIRQDYEAVVSYIEEPENFRQVMGGGSKTKIGGKCMLKTKAFHIMAANIAPPAEESVGLPGDVEMLVHDSQDQEKEDESCDQREQEDEDVGWMEDDDFGGEGLTTAETNQYSASVMPESMMPEEDGAEEERINLVNDDDILGDDAENEDPNVGFEEEAHDVETPRNPHQTSSATETRNEQPRNPHQASSAIETRNEQQAERRTESVSRGKSNSSSRPASRSGESGVTRHLGKENKSGLMEFYEEGLRNKLEFRKAFIDYRYASLAEKRAVESKRRRCQLVIELRKDGMSLAEIEEYVKFVDAD</sequence>
<keyword evidence="3" id="KW-1185">Reference proteome</keyword>
<evidence type="ECO:0000313" key="3">
    <source>
        <dbReference type="Proteomes" id="UP001633002"/>
    </source>
</evidence>
<name>A0ABD3IAS8_9MARC</name>
<reference evidence="2 3" key="1">
    <citation type="submission" date="2024-09" db="EMBL/GenBank/DDBJ databases">
        <title>Chromosome-scale assembly of Riccia sorocarpa.</title>
        <authorList>
            <person name="Paukszto L."/>
        </authorList>
    </citation>
    <scope>NUCLEOTIDE SEQUENCE [LARGE SCALE GENOMIC DNA]</scope>
    <source>
        <strain evidence="2">LP-2024</strain>
        <tissue evidence="2">Aerial parts of the thallus</tissue>
    </source>
</reference>
<dbReference type="AlphaFoldDB" id="A0ABD3IAS8"/>
<feature type="compositionally biased region" description="Polar residues" evidence="1">
    <location>
        <begin position="194"/>
        <end position="203"/>
    </location>
</feature>
<feature type="compositionally biased region" description="Acidic residues" evidence="1">
    <location>
        <begin position="102"/>
        <end position="127"/>
    </location>
</feature>
<comment type="caution">
    <text evidence="2">The sequence shown here is derived from an EMBL/GenBank/DDBJ whole genome shotgun (WGS) entry which is preliminary data.</text>
</comment>
<feature type="compositionally biased region" description="Polar residues" evidence="1">
    <location>
        <begin position="211"/>
        <end position="220"/>
    </location>
</feature>
<feature type="compositionally biased region" description="Basic and acidic residues" evidence="1">
    <location>
        <begin position="221"/>
        <end position="235"/>
    </location>
</feature>
<proteinExistence type="predicted"/>
<evidence type="ECO:0000313" key="2">
    <source>
        <dbReference type="EMBL" id="KAL3700772.1"/>
    </source>
</evidence>
<feature type="region of interest" description="Disordered" evidence="1">
    <location>
        <begin position="1"/>
        <end position="27"/>
    </location>
</feature>
<organism evidence="2 3">
    <name type="scientific">Riccia sorocarpa</name>
    <dbReference type="NCBI Taxonomy" id="122646"/>
    <lineage>
        <taxon>Eukaryota</taxon>
        <taxon>Viridiplantae</taxon>
        <taxon>Streptophyta</taxon>
        <taxon>Embryophyta</taxon>
        <taxon>Marchantiophyta</taxon>
        <taxon>Marchantiopsida</taxon>
        <taxon>Marchantiidae</taxon>
        <taxon>Marchantiales</taxon>
        <taxon>Ricciaceae</taxon>
        <taxon>Riccia</taxon>
    </lineage>
</organism>
<dbReference type="EMBL" id="JBJQOH010000001">
    <property type="protein sequence ID" value="KAL3700772.1"/>
    <property type="molecule type" value="Genomic_DNA"/>
</dbReference>
<dbReference type="Proteomes" id="UP001633002">
    <property type="component" value="Unassembled WGS sequence"/>
</dbReference>
<protein>
    <submittedName>
        <fullName evidence="2">Uncharacterized protein</fullName>
    </submittedName>
</protein>
<feature type="compositionally biased region" description="Acidic residues" evidence="1">
    <location>
        <begin position="164"/>
        <end position="187"/>
    </location>
</feature>
<accession>A0ABD3IAS8</accession>
<evidence type="ECO:0000256" key="1">
    <source>
        <dbReference type="SAM" id="MobiDB-lite"/>
    </source>
</evidence>
<feature type="region of interest" description="Disordered" evidence="1">
    <location>
        <begin position="94"/>
        <end position="259"/>
    </location>
</feature>
<gene>
    <name evidence="2" type="ORF">R1sor_018794</name>
</gene>